<comment type="caution">
    <text evidence="2">The sequence shown here is derived from an EMBL/GenBank/DDBJ whole genome shotgun (WGS) entry which is preliminary data.</text>
</comment>
<feature type="compositionally biased region" description="Low complexity" evidence="1">
    <location>
        <begin position="107"/>
        <end position="118"/>
    </location>
</feature>
<evidence type="ECO:0000313" key="2">
    <source>
        <dbReference type="EMBL" id="CAG7956296.1"/>
    </source>
</evidence>
<dbReference type="EMBL" id="CAJVNV010000016">
    <property type="protein sequence ID" value="CAG7956296.1"/>
    <property type="molecule type" value="Genomic_DNA"/>
</dbReference>
<name>A0A9W4MLN5_PENNA</name>
<sequence>MEKAKVIGPNGLAPISLQRQADIRITTEVIYDVITNSNMISLEESAHAPAAVRNKARADRLAGVQTMSARLNGRRFTQMDVNDEPRKLCDASKEIEKAMKLAKDKQAAASRTTAQRASPAPKNSGIDPRAKPFVPAGPKDEAAHAPLKSAPHKAAPVKAGGENKDADTDSAAGSKKAGSTGGEESATSPKRPRGVTAPADFMKQVRLLHLQKQTAPKAAPAGPPRRIVFGNLPEWADISSVLQLVYGGAIERAWSENGEVIVQFADQDDCIKYLENHSEGINLKDGDNDVTISVAMPEEGLQDNAELWKRVEGGASRVVSLSGLPTGFKSTDNENVLGIAADPVWGGKSFERILIKQAESGIDVYVSFYDLHDGWDFLQSIKEGTYDCIAGFEIDPQVAGLQFPTRLFTD</sequence>
<protein>
    <submittedName>
        <fullName evidence="2">Uncharacterized protein</fullName>
    </submittedName>
</protein>
<feature type="compositionally biased region" description="Low complexity" evidence="1">
    <location>
        <begin position="170"/>
        <end position="185"/>
    </location>
</feature>
<gene>
    <name evidence="2" type="ORF">PNAL_LOCUS639</name>
</gene>
<evidence type="ECO:0000313" key="3">
    <source>
        <dbReference type="Proteomes" id="UP001153461"/>
    </source>
</evidence>
<accession>A0A9W4MLN5</accession>
<proteinExistence type="predicted"/>
<reference evidence="2" key="1">
    <citation type="submission" date="2021-07" db="EMBL/GenBank/DDBJ databases">
        <authorList>
            <person name="Branca A.L. A."/>
        </authorList>
    </citation>
    <scope>NUCLEOTIDE SEQUENCE</scope>
</reference>
<dbReference type="OrthoDB" id="4338216at2759"/>
<organism evidence="2 3">
    <name type="scientific">Penicillium nalgiovense</name>
    <dbReference type="NCBI Taxonomy" id="60175"/>
    <lineage>
        <taxon>Eukaryota</taxon>
        <taxon>Fungi</taxon>
        <taxon>Dikarya</taxon>
        <taxon>Ascomycota</taxon>
        <taxon>Pezizomycotina</taxon>
        <taxon>Eurotiomycetes</taxon>
        <taxon>Eurotiomycetidae</taxon>
        <taxon>Eurotiales</taxon>
        <taxon>Aspergillaceae</taxon>
        <taxon>Penicillium</taxon>
    </lineage>
</organism>
<evidence type="ECO:0000256" key="1">
    <source>
        <dbReference type="SAM" id="MobiDB-lite"/>
    </source>
</evidence>
<dbReference type="AlphaFoldDB" id="A0A9W4MLN5"/>
<dbReference type="Proteomes" id="UP001153461">
    <property type="component" value="Unassembled WGS sequence"/>
</dbReference>
<feature type="region of interest" description="Disordered" evidence="1">
    <location>
        <begin position="100"/>
        <end position="196"/>
    </location>
</feature>